<proteinExistence type="predicted"/>
<feature type="transmembrane region" description="Helical" evidence="1">
    <location>
        <begin position="96"/>
        <end position="111"/>
    </location>
</feature>
<feature type="transmembrane region" description="Helical" evidence="1">
    <location>
        <begin position="63"/>
        <end position="84"/>
    </location>
</feature>
<sequence length="142" mass="15971">MSPAQQQAASLAWQHAHPLLMVLISTAITLIVVTLIVLIRWLVSQSAWRYHPDGASGFLKDEFVRWGAILVPYLALSIGFKVFVYDLHPEYNKPEVWMGFAVVAIAFRLFLRRLPFVKAMGRHIDAAKAQAKAEAKAMRAAR</sequence>
<dbReference type="Proteomes" id="UP000017837">
    <property type="component" value="Unassembled WGS sequence"/>
</dbReference>
<keyword evidence="1" id="KW-0472">Membrane</keyword>
<dbReference type="STRING" id="1121022.GCA_000376105_02349"/>
<keyword evidence="3" id="KW-1185">Reference proteome</keyword>
<evidence type="ECO:0000256" key="1">
    <source>
        <dbReference type="SAM" id="Phobius"/>
    </source>
</evidence>
<reference evidence="2 3" key="1">
    <citation type="journal article" date="2014" name="Nature">
        <title>Sequential evolution of bacterial morphology by co-option of a developmental regulator.</title>
        <authorList>
            <person name="Jiang C."/>
            <person name="Brown P.J."/>
            <person name="Ducret A."/>
            <person name="Brun Y.V."/>
        </authorList>
    </citation>
    <scope>NUCLEOTIDE SEQUENCE [LARGE SCALE GENOMIC DNA]</scope>
    <source>
        <strain evidence="2 3">DSM 16100</strain>
    </source>
</reference>
<dbReference type="AlphaFoldDB" id="V4NTU9"/>
<evidence type="ECO:0000313" key="3">
    <source>
        <dbReference type="Proteomes" id="UP000017837"/>
    </source>
</evidence>
<dbReference type="OrthoDB" id="7173534at2"/>
<keyword evidence="1" id="KW-0812">Transmembrane</keyword>
<evidence type="ECO:0000313" key="2">
    <source>
        <dbReference type="EMBL" id="ESQ78439.1"/>
    </source>
</evidence>
<protein>
    <submittedName>
        <fullName evidence="2">Uncharacterized protein</fullName>
    </submittedName>
</protein>
<dbReference type="EMBL" id="AWGB01000117">
    <property type="protein sequence ID" value="ESQ78439.1"/>
    <property type="molecule type" value="Genomic_DNA"/>
</dbReference>
<comment type="caution">
    <text evidence="2">The sequence shown here is derived from an EMBL/GenBank/DDBJ whole genome shotgun (WGS) entry which is preliminary data.</text>
</comment>
<dbReference type="RefSeq" id="WP_018082017.1">
    <property type="nucleotide sequence ID" value="NZ_AQWM01000009.1"/>
</dbReference>
<keyword evidence="1" id="KW-1133">Transmembrane helix</keyword>
<name>V4NTU9_9CAUL</name>
<dbReference type="PATRIC" id="fig|1121022.4.peg.4723"/>
<gene>
    <name evidence="2" type="ORF">ABENE_23085</name>
</gene>
<feature type="transmembrane region" description="Helical" evidence="1">
    <location>
        <begin position="20"/>
        <end position="43"/>
    </location>
</feature>
<accession>V4NTU9</accession>
<organism evidence="2 3">
    <name type="scientific">Asticcacaulis benevestitus DSM 16100 = ATCC BAA-896</name>
    <dbReference type="NCBI Taxonomy" id="1121022"/>
    <lineage>
        <taxon>Bacteria</taxon>
        <taxon>Pseudomonadati</taxon>
        <taxon>Pseudomonadota</taxon>
        <taxon>Alphaproteobacteria</taxon>
        <taxon>Caulobacterales</taxon>
        <taxon>Caulobacteraceae</taxon>
        <taxon>Asticcacaulis</taxon>
    </lineage>
</organism>